<evidence type="ECO:0000256" key="5">
    <source>
        <dbReference type="ARBA" id="ARBA00022741"/>
    </source>
</evidence>
<accession>A0AAW0CAN3</accession>
<comment type="catalytic activity">
    <reaction evidence="8">
        <text>L-threonyl-[protein] + ATP = O-phospho-L-threonyl-[protein] + ADP + H(+)</text>
        <dbReference type="Rhea" id="RHEA:46608"/>
        <dbReference type="Rhea" id="RHEA-COMP:11060"/>
        <dbReference type="Rhea" id="RHEA-COMP:11605"/>
        <dbReference type="ChEBI" id="CHEBI:15378"/>
        <dbReference type="ChEBI" id="CHEBI:30013"/>
        <dbReference type="ChEBI" id="CHEBI:30616"/>
        <dbReference type="ChEBI" id="CHEBI:61977"/>
        <dbReference type="ChEBI" id="CHEBI:456216"/>
        <dbReference type="EC" id="2.7.11.1"/>
    </reaction>
</comment>
<dbReference type="SMART" id="SM00220">
    <property type="entry name" value="S_TKc"/>
    <property type="match status" value="1"/>
</dbReference>
<dbReference type="AlphaFoldDB" id="A0AAW0CAN3"/>
<dbReference type="InterPro" id="IPR000719">
    <property type="entry name" value="Prot_kinase_dom"/>
</dbReference>
<dbReference type="PROSITE" id="PS50011">
    <property type="entry name" value="PROTEIN_KINASE_DOM"/>
    <property type="match status" value="1"/>
</dbReference>
<dbReference type="InterPro" id="IPR050236">
    <property type="entry name" value="Ser_Thr_kinase_AGC"/>
</dbReference>
<dbReference type="InterPro" id="IPR039046">
    <property type="entry name" value="PDPK1"/>
</dbReference>
<comment type="caution">
    <text evidence="13">The sequence shown here is derived from an EMBL/GenBank/DDBJ whole genome shotgun (WGS) entry which is preliminary data.</text>
</comment>
<keyword evidence="5 10" id="KW-0547">Nucleotide-binding</keyword>
<keyword evidence="3 13" id="KW-0723">Serine/threonine-protein kinase</keyword>
<evidence type="ECO:0000256" key="8">
    <source>
        <dbReference type="ARBA" id="ARBA00047899"/>
    </source>
</evidence>
<dbReference type="Proteomes" id="UP001383192">
    <property type="component" value="Unassembled WGS sequence"/>
</dbReference>
<dbReference type="PANTHER" id="PTHR24356">
    <property type="entry name" value="SERINE/THREONINE-PROTEIN KINASE"/>
    <property type="match status" value="1"/>
</dbReference>
<dbReference type="GO" id="GO:0035556">
    <property type="term" value="P:intracellular signal transduction"/>
    <property type="evidence" value="ECO:0007669"/>
    <property type="project" value="TreeGrafter"/>
</dbReference>
<feature type="binding site" evidence="10">
    <location>
        <position position="153"/>
    </location>
    <ligand>
        <name>ATP</name>
        <dbReference type="ChEBI" id="CHEBI:30616"/>
    </ligand>
</feature>
<evidence type="ECO:0000256" key="1">
    <source>
        <dbReference type="ARBA" id="ARBA00010006"/>
    </source>
</evidence>
<evidence type="ECO:0000313" key="14">
    <source>
        <dbReference type="Proteomes" id="UP001383192"/>
    </source>
</evidence>
<dbReference type="InterPro" id="IPR017441">
    <property type="entry name" value="Protein_kinase_ATP_BS"/>
</dbReference>
<dbReference type="PANTHER" id="PTHR24356:SF163">
    <property type="entry name" value="3-PHOSPHOINOSITIDE-DEPENDENT PROTEIN KINASE 1-RELATED"/>
    <property type="match status" value="1"/>
</dbReference>
<keyword evidence="14" id="KW-1185">Reference proteome</keyword>
<feature type="region of interest" description="Disordered" evidence="11">
    <location>
        <begin position="1"/>
        <end position="104"/>
    </location>
</feature>
<reference evidence="13 14" key="1">
    <citation type="submission" date="2024-01" db="EMBL/GenBank/DDBJ databases">
        <title>A draft genome for a cacao thread blight-causing isolate of Paramarasmius palmivorus.</title>
        <authorList>
            <person name="Baruah I.K."/>
            <person name="Bukari Y."/>
            <person name="Amoako-Attah I."/>
            <person name="Meinhardt L.W."/>
            <person name="Bailey B.A."/>
            <person name="Cohen S.P."/>
        </authorList>
    </citation>
    <scope>NUCLEOTIDE SEQUENCE [LARGE SCALE GENOMIC DNA]</scope>
    <source>
        <strain evidence="13 14">GH-12</strain>
    </source>
</reference>
<dbReference type="GO" id="GO:0004674">
    <property type="term" value="F:protein serine/threonine kinase activity"/>
    <property type="evidence" value="ECO:0007669"/>
    <property type="project" value="UniProtKB-KW"/>
</dbReference>
<dbReference type="EMBL" id="JAYKXP010000054">
    <property type="protein sequence ID" value="KAK7035252.1"/>
    <property type="molecule type" value="Genomic_DNA"/>
</dbReference>
<keyword evidence="4 13" id="KW-0808">Transferase</keyword>
<evidence type="ECO:0000256" key="10">
    <source>
        <dbReference type="PROSITE-ProRule" id="PRU10141"/>
    </source>
</evidence>
<dbReference type="FunFam" id="1.10.510.10:FF:000833">
    <property type="entry name" value="AGC family protein kinase"/>
    <property type="match status" value="1"/>
</dbReference>
<keyword evidence="7 10" id="KW-0067">ATP-binding</keyword>
<dbReference type="Gene3D" id="3.30.200.20">
    <property type="entry name" value="Phosphorylase Kinase, domain 1"/>
    <property type="match status" value="1"/>
</dbReference>
<feature type="region of interest" description="Disordered" evidence="11">
    <location>
        <begin position="468"/>
        <end position="499"/>
    </location>
</feature>
<dbReference type="PROSITE" id="PS00108">
    <property type="entry name" value="PROTEIN_KINASE_ST"/>
    <property type="match status" value="1"/>
</dbReference>
<dbReference type="CDD" id="cd05581">
    <property type="entry name" value="STKc_PDK1"/>
    <property type="match status" value="1"/>
</dbReference>
<protein>
    <recommendedName>
        <fullName evidence="2">non-specific serine/threonine protein kinase</fullName>
        <ecNumber evidence="2">2.7.11.1</ecNumber>
    </recommendedName>
</protein>
<gene>
    <name evidence="13" type="primary">PKH1</name>
    <name evidence="13" type="ORF">VNI00_012019</name>
</gene>
<dbReference type="PROSITE" id="PS00107">
    <property type="entry name" value="PROTEIN_KINASE_ATP"/>
    <property type="match status" value="1"/>
</dbReference>
<organism evidence="13 14">
    <name type="scientific">Paramarasmius palmivorus</name>
    <dbReference type="NCBI Taxonomy" id="297713"/>
    <lineage>
        <taxon>Eukaryota</taxon>
        <taxon>Fungi</taxon>
        <taxon>Dikarya</taxon>
        <taxon>Basidiomycota</taxon>
        <taxon>Agaricomycotina</taxon>
        <taxon>Agaricomycetes</taxon>
        <taxon>Agaricomycetidae</taxon>
        <taxon>Agaricales</taxon>
        <taxon>Marasmiineae</taxon>
        <taxon>Marasmiaceae</taxon>
        <taxon>Paramarasmius</taxon>
    </lineage>
</organism>
<evidence type="ECO:0000256" key="4">
    <source>
        <dbReference type="ARBA" id="ARBA00022679"/>
    </source>
</evidence>
<evidence type="ECO:0000256" key="3">
    <source>
        <dbReference type="ARBA" id="ARBA00022527"/>
    </source>
</evidence>
<dbReference type="InterPro" id="IPR011009">
    <property type="entry name" value="Kinase-like_dom_sf"/>
</dbReference>
<dbReference type="GO" id="GO:0005524">
    <property type="term" value="F:ATP binding"/>
    <property type="evidence" value="ECO:0007669"/>
    <property type="project" value="UniProtKB-UniRule"/>
</dbReference>
<evidence type="ECO:0000256" key="11">
    <source>
        <dbReference type="SAM" id="MobiDB-lite"/>
    </source>
</evidence>
<proteinExistence type="inferred from homology"/>
<evidence type="ECO:0000256" key="9">
    <source>
        <dbReference type="ARBA" id="ARBA00048679"/>
    </source>
</evidence>
<dbReference type="InterPro" id="IPR008271">
    <property type="entry name" value="Ser/Thr_kinase_AS"/>
</dbReference>
<feature type="compositionally biased region" description="Low complexity" evidence="11">
    <location>
        <begin position="26"/>
        <end position="37"/>
    </location>
</feature>
<dbReference type="Pfam" id="PF00069">
    <property type="entry name" value="Pkinase"/>
    <property type="match status" value="1"/>
</dbReference>
<name>A0AAW0CAN3_9AGAR</name>
<sequence length="685" mass="75673">MLKVDVTNPSPDASHSALVDLSRNASVISTSSSEVSTNGEPTSTLLATPRPRPVRTFSSPRSRSPASPSPRSSRPPAYLPKELTIANDSPHSRAASKTRSKSRGRNSMLSLDDFEFGETIGEGSYSTVICATLTSSGKKYAIKIIDKAYLIRKQKIGVAMVEKNALTKLLPGHPGIVRLYRTFQDAASLYFVLDLATNGEMQSLISRLGSLSTRCAQYYAAQLVDALDYMHGKGVVHRDMKPENVLLDDSWRIKIADFGTAKDLDNPTEAEKFVGTAQYVAPELLEANETSTSSDLWALGCILYQMLAGRFVFSGLSEFLTLQKIKKMEYSFPESFDEQAKDLVEKLLVRDPTQRLGAGAPGEPNDMSALRSHPFFLGVEWDTLWIDPAPPLEAGLVKREHPLAQKDDKDWEDVGALWDKQVNEDGDGVEWASDSDERQRALFRQDLFQSPPTQSVDIAIGPMGESRALEASPVETKQPRLPSVRDHSTSSSDGADGEVDRVAEQMQALKRPTSRLPSDTSINEYERGRRQTMTPIQGNGPRIDLVSLLDLAEGETILFRSSVEARSIRRRASRLLPLASVQMKPKTRELILTSRRLVCLKLREKTPEIITLKAELLLPVESTSSSPKDGKEKETRSVVSSAELKGDREFVVLSSSKNYHYATLDPQAAAIWVEKINAILPLNKN</sequence>
<evidence type="ECO:0000313" key="13">
    <source>
        <dbReference type="EMBL" id="KAK7035252.1"/>
    </source>
</evidence>
<dbReference type="Gene3D" id="1.10.510.10">
    <property type="entry name" value="Transferase(Phosphotransferase) domain 1"/>
    <property type="match status" value="1"/>
</dbReference>
<evidence type="ECO:0000256" key="2">
    <source>
        <dbReference type="ARBA" id="ARBA00012513"/>
    </source>
</evidence>
<evidence type="ECO:0000256" key="7">
    <source>
        <dbReference type="ARBA" id="ARBA00022840"/>
    </source>
</evidence>
<comment type="similarity">
    <text evidence="1">Belongs to the protein kinase superfamily. AGC Ser/Thr protein kinase family. PDPK1 subfamily.</text>
</comment>
<feature type="domain" description="Protein kinase" evidence="12">
    <location>
        <begin position="114"/>
        <end position="376"/>
    </location>
</feature>
<feature type="compositionally biased region" description="Basic residues" evidence="11">
    <location>
        <begin position="94"/>
        <end position="104"/>
    </location>
</feature>
<keyword evidence="6 13" id="KW-0418">Kinase</keyword>
<comment type="catalytic activity">
    <reaction evidence="9">
        <text>L-seryl-[protein] + ATP = O-phospho-L-seryl-[protein] + ADP + H(+)</text>
        <dbReference type="Rhea" id="RHEA:17989"/>
        <dbReference type="Rhea" id="RHEA-COMP:9863"/>
        <dbReference type="Rhea" id="RHEA-COMP:11604"/>
        <dbReference type="ChEBI" id="CHEBI:15378"/>
        <dbReference type="ChEBI" id="CHEBI:29999"/>
        <dbReference type="ChEBI" id="CHEBI:30616"/>
        <dbReference type="ChEBI" id="CHEBI:83421"/>
        <dbReference type="ChEBI" id="CHEBI:456216"/>
        <dbReference type="EC" id="2.7.11.1"/>
    </reaction>
</comment>
<evidence type="ECO:0000256" key="6">
    <source>
        <dbReference type="ARBA" id="ARBA00022777"/>
    </source>
</evidence>
<evidence type="ECO:0000259" key="12">
    <source>
        <dbReference type="PROSITE" id="PS50011"/>
    </source>
</evidence>
<dbReference type="SUPFAM" id="SSF56112">
    <property type="entry name" value="Protein kinase-like (PK-like)"/>
    <property type="match status" value="1"/>
</dbReference>
<dbReference type="EC" id="2.7.11.1" evidence="2"/>
<feature type="compositionally biased region" description="Low complexity" evidence="11">
    <location>
        <begin position="54"/>
        <end position="76"/>
    </location>
</feature>